<name>A0ABM7F3T5_9ACTN</name>
<dbReference type="PANTHER" id="PTHR43649:SF34">
    <property type="entry name" value="ABC TRANSPORTER PERIPLASMIC-BINDING PROTEIN YCJN-RELATED"/>
    <property type="match status" value="1"/>
</dbReference>
<dbReference type="PANTHER" id="PTHR43649">
    <property type="entry name" value="ARABINOSE-BINDING PROTEIN-RELATED"/>
    <property type="match status" value="1"/>
</dbReference>
<dbReference type="EMBL" id="AP018448">
    <property type="protein sequence ID" value="BBC30460.1"/>
    <property type="molecule type" value="Genomic_DNA"/>
</dbReference>
<evidence type="ECO:0000313" key="5">
    <source>
        <dbReference type="Proteomes" id="UP001321542"/>
    </source>
</evidence>
<sequence>MTHRPCLPETPADLFGLAFLAPRSGCVRVHTAPPTSTFSGRAFPIRDTERRAWPTPPGPYPLRVGCSSLVLRLTADAAVTADGPHPCAGPSGRPPALTLSPPRLYRSTARSRIMRITTRHTVRTVQILCVTVTAALVATGCGRSEDSGPGKDAPAEIAAGKAKGTVVMWSMGDPDEDLKELAKKFEQENPDATVKITAVPWSAAHDKLTTAVAGGNTPDMSMVGSTWMAEMAAMNAFQATPASIKSSDFYPGQWGTTKYKDTSYGVPFIADTQAIYYRTDITTKAGIKGALAGDRAGYLKDLEAIQATAGKENPKLRHASGLVMGFNSWIFWVPMVWQQGGDIYDAKTGKFTFDSPEVAKALEYYASVPKQGLAPTDRADNVQGFRDGLIAVYQEGAWAGGSFHKDAPELDGKWKTMPVPYSEQPSGFAGGSDLAVFKDAKNPDAAWKFAQFLTEPANLAAYSKATGSLPPAPQAWTEGKLTEDENMKAFAEQLEVSKAPPAITTWQQIADAIDSELEKLILGKASVAEVQKTLQSKATSIGTGR</sequence>
<dbReference type="Proteomes" id="UP001321542">
    <property type="component" value="Chromosome"/>
</dbReference>
<organism evidence="4 5">
    <name type="scientific">Streptomyces graminofaciens</name>
    <dbReference type="NCBI Taxonomy" id="68212"/>
    <lineage>
        <taxon>Bacteria</taxon>
        <taxon>Bacillati</taxon>
        <taxon>Actinomycetota</taxon>
        <taxon>Actinomycetes</taxon>
        <taxon>Kitasatosporales</taxon>
        <taxon>Streptomycetaceae</taxon>
        <taxon>Streptomyces</taxon>
    </lineage>
</organism>
<dbReference type="Gene3D" id="3.40.190.10">
    <property type="entry name" value="Periplasmic binding protein-like II"/>
    <property type="match status" value="2"/>
</dbReference>
<accession>A0ABM7F3T5</accession>
<protein>
    <recommendedName>
        <fullName evidence="6">Sugar ABC transporter</fullName>
    </recommendedName>
</protein>
<keyword evidence="5" id="KW-1185">Reference proteome</keyword>
<dbReference type="InterPro" id="IPR006059">
    <property type="entry name" value="SBP"/>
</dbReference>
<evidence type="ECO:0000256" key="1">
    <source>
        <dbReference type="ARBA" id="ARBA00008520"/>
    </source>
</evidence>
<keyword evidence="3" id="KW-0732">Signal</keyword>
<gene>
    <name evidence="4" type="ORF">SGFS_017540</name>
</gene>
<evidence type="ECO:0000256" key="3">
    <source>
        <dbReference type="ARBA" id="ARBA00022729"/>
    </source>
</evidence>
<evidence type="ECO:0000313" key="4">
    <source>
        <dbReference type="EMBL" id="BBC30460.1"/>
    </source>
</evidence>
<dbReference type="SUPFAM" id="SSF53850">
    <property type="entry name" value="Periplasmic binding protein-like II"/>
    <property type="match status" value="1"/>
</dbReference>
<evidence type="ECO:0000256" key="2">
    <source>
        <dbReference type="ARBA" id="ARBA00022448"/>
    </source>
</evidence>
<reference evidence="4 5" key="1">
    <citation type="journal article" date="2010" name="ChemBioChem">
        <title>Cloning and characterization of the biosynthetic gene cluster of 16-membered macrolide antibiotic FD-891: involvement of a dual functional cytochrome P450 monooxygenase catalyzing epoxidation and hydroxylation.</title>
        <authorList>
            <person name="Kudo F."/>
            <person name="Motegi A."/>
            <person name="Mizoue K."/>
            <person name="Eguchi T."/>
        </authorList>
    </citation>
    <scope>NUCLEOTIDE SEQUENCE [LARGE SCALE GENOMIC DNA]</scope>
    <source>
        <strain evidence="4 5">A-8890</strain>
    </source>
</reference>
<proteinExistence type="inferred from homology"/>
<dbReference type="InterPro" id="IPR050490">
    <property type="entry name" value="Bact_solute-bd_prot1"/>
</dbReference>
<dbReference type="Pfam" id="PF13416">
    <property type="entry name" value="SBP_bac_8"/>
    <property type="match status" value="1"/>
</dbReference>
<reference evidence="4 5" key="2">
    <citation type="journal article" date="2023" name="ChemBioChem">
        <title>Acyltransferase Domain Exchange between Two Independent Type I Polyketide Synthases in the Same Producer Strain of Macrolide Antibiotics.</title>
        <authorList>
            <person name="Kudo F."/>
            <person name="Kishikawa K."/>
            <person name="Tsuboi K."/>
            <person name="Kido T."/>
            <person name="Usui T."/>
            <person name="Hashimoto J."/>
            <person name="Shin-Ya K."/>
            <person name="Miyanaga A."/>
            <person name="Eguchi T."/>
        </authorList>
    </citation>
    <scope>NUCLEOTIDE SEQUENCE [LARGE SCALE GENOMIC DNA]</scope>
    <source>
        <strain evidence="4 5">A-8890</strain>
    </source>
</reference>
<evidence type="ECO:0008006" key="6">
    <source>
        <dbReference type="Google" id="ProtNLM"/>
    </source>
</evidence>
<keyword evidence="2" id="KW-0813">Transport</keyword>
<comment type="similarity">
    <text evidence="1">Belongs to the bacterial solute-binding protein 1 family.</text>
</comment>